<dbReference type="InterPro" id="IPR007182">
    <property type="entry name" value="MnhB"/>
</dbReference>
<keyword evidence="10" id="KW-1185">Reference proteome</keyword>
<evidence type="ECO:0000256" key="2">
    <source>
        <dbReference type="ARBA" id="ARBA00009425"/>
    </source>
</evidence>
<evidence type="ECO:0000313" key="10">
    <source>
        <dbReference type="Proteomes" id="UP000198666"/>
    </source>
</evidence>
<comment type="subcellular location">
    <subcellularLocation>
        <location evidence="1">Cell membrane</location>
        <topology evidence="1">Multi-pass membrane protein</topology>
    </subcellularLocation>
</comment>
<keyword evidence="3" id="KW-1003">Cell membrane</keyword>
<dbReference type="RefSeq" id="WP_093726493.1">
    <property type="nucleotide sequence ID" value="NZ_FMZB01000003.1"/>
</dbReference>
<feature type="transmembrane region" description="Helical" evidence="7">
    <location>
        <begin position="113"/>
        <end position="136"/>
    </location>
</feature>
<dbReference type="Proteomes" id="UP000198666">
    <property type="component" value="Unassembled WGS sequence"/>
</dbReference>
<dbReference type="STRING" id="361279.SAMN05421663_10382"/>
<evidence type="ECO:0000259" key="8">
    <source>
        <dbReference type="Pfam" id="PF04039"/>
    </source>
</evidence>
<feature type="transmembrane region" description="Helical" evidence="7">
    <location>
        <begin position="68"/>
        <end position="93"/>
    </location>
</feature>
<dbReference type="GO" id="GO:0005886">
    <property type="term" value="C:plasma membrane"/>
    <property type="evidence" value="ECO:0007669"/>
    <property type="project" value="UniProtKB-SubCell"/>
</dbReference>
<evidence type="ECO:0000313" key="9">
    <source>
        <dbReference type="EMBL" id="SDC59446.1"/>
    </source>
</evidence>
<evidence type="ECO:0000256" key="5">
    <source>
        <dbReference type="ARBA" id="ARBA00022989"/>
    </source>
</evidence>
<feature type="domain" description="Na+/H+ antiporter MnhB subunit-related protein" evidence="8">
    <location>
        <begin position="9"/>
        <end position="132"/>
    </location>
</feature>
<evidence type="ECO:0000256" key="4">
    <source>
        <dbReference type="ARBA" id="ARBA00022692"/>
    </source>
</evidence>
<dbReference type="OrthoDB" id="9798859at2"/>
<dbReference type="Pfam" id="PF04039">
    <property type="entry name" value="MnhB"/>
    <property type="match status" value="1"/>
</dbReference>
<dbReference type="EMBL" id="FMZB01000003">
    <property type="protein sequence ID" value="SDC59446.1"/>
    <property type="molecule type" value="Genomic_DNA"/>
</dbReference>
<sequence>MEFSPNNLIFKTTTVLISFLLLGFSVYLFFSGHNSPGGGFIGGLGTAAALVLMYMAYGFKTVSKILPINYRVLTITGVLIAILSSAGSFLFGQPFLSHTFTYIHLPVLGELELATATIFDLGVYLTVVGIALTIILSIAQDRSSSEENASGKDIDSR</sequence>
<dbReference type="NCBIfam" id="NF009223">
    <property type="entry name" value="PRK12573.1"/>
    <property type="match status" value="1"/>
</dbReference>
<reference evidence="10" key="1">
    <citation type="submission" date="2016-10" db="EMBL/GenBank/DDBJ databases">
        <authorList>
            <person name="Varghese N."/>
            <person name="Submissions S."/>
        </authorList>
    </citation>
    <scope>NUCLEOTIDE SEQUENCE [LARGE SCALE GENOMIC DNA]</scope>
    <source>
        <strain evidence="10">DSM 21620</strain>
    </source>
</reference>
<evidence type="ECO:0000256" key="6">
    <source>
        <dbReference type="ARBA" id="ARBA00023136"/>
    </source>
</evidence>
<accession>A0A1G6MWS5</accession>
<name>A0A1G6MWS5_9BACI</name>
<keyword evidence="4 7" id="KW-0812">Transmembrane</keyword>
<feature type="transmembrane region" description="Helical" evidence="7">
    <location>
        <begin position="12"/>
        <end position="30"/>
    </location>
</feature>
<keyword evidence="5 7" id="KW-1133">Transmembrane helix</keyword>
<dbReference type="AlphaFoldDB" id="A0A1G6MWS5"/>
<gene>
    <name evidence="9" type="ORF">SAMN05421663_10382</name>
</gene>
<dbReference type="InterPro" id="IPR050622">
    <property type="entry name" value="CPA3_antiporter_subunitB"/>
</dbReference>
<evidence type="ECO:0000256" key="1">
    <source>
        <dbReference type="ARBA" id="ARBA00004651"/>
    </source>
</evidence>
<comment type="similarity">
    <text evidence="2">Belongs to the CPA3 antiporters (TC 2.A.63) subunit B family.</text>
</comment>
<dbReference type="PANTHER" id="PTHR33932:SF4">
    <property type="entry name" value="NA(+)_H(+) ANTIPORTER SUBUNIT B"/>
    <property type="match status" value="1"/>
</dbReference>
<protein>
    <submittedName>
        <fullName evidence="9">Multicomponent Na+:H+ antiporter subunit A/multicomponent Na+:H+ antiporter subunit B</fullName>
    </submittedName>
</protein>
<evidence type="ECO:0000256" key="3">
    <source>
        <dbReference type="ARBA" id="ARBA00022475"/>
    </source>
</evidence>
<keyword evidence="6 7" id="KW-0472">Membrane</keyword>
<dbReference type="PANTHER" id="PTHR33932">
    <property type="entry name" value="NA(+)/H(+) ANTIPORTER SUBUNIT B"/>
    <property type="match status" value="1"/>
</dbReference>
<evidence type="ECO:0000256" key="7">
    <source>
        <dbReference type="SAM" id="Phobius"/>
    </source>
</evidence>
<proteinExistence type="inferred from homology"/>
<organism evidence="9 10">
    <name type="scientific">Terribacillus halophilus</name>
    <dbReference type="NCBI Taxonomy" id="361279"/>
    <lineage>
        <taxon>Bacteria</taxon>
        <taxon>Bacillati</taxon>
        <taxon>Bacillota</taxon>
        <taxon>Bacilli</taxon>
        <taxon>Bacillales</taxon>
        <taxon>Bacillaceae</taxon>
        <taxon>Terribacillus</taxon>
    </lineage>
</organism>
<feature type="transmembrane region" description="Helical" evidence="7">
    <location>
        <begin position="36"/>
        <end position="56"/>
    </location>
</feature>